<dbReference type="InterPro" id="IPR012338">
    <property type="entry name" value="Beta-lactam/transpept-like"/>
</dbReference>
<feature type="compositionally biased region" description="Low complexity" evidence="1">
    <location>
        <begin position="453"/>
        <end position="466"/>
    </location>
</feature>
<evidence type="ECO:0000259" key="4">
    <source>
        <dbReference type="Pfam" id="PF26335"/>
    </source>
</evidence>
<evidence type="ECO:0000313" key="6">
    <source>
        <dbReference type="Proteomes" id="UP000289323"/>
    </source>
</evidence>
<feature type="compositionally biased region" description="Low complexity" evidence="1">
    <location>
        <begin position="474"/>
        <end position="518"/>
    </location>
</feature>
<accession>A0A3S4AMI3</accession>
<feature type="domain" description="Beta-lactamase-related" evidence="3">
    <location>
        <begin position="100"/>
        <end position="417"/>
    </location>
</feature>
<feature type="domain" description="Beta-lactamase-like ARB-00930-like C-terminal" evidence="4">
    <location>
        <begin position="513"/>
        <end position="653"/>
    </location>
</feature>
<proteinExistence type="predicted"/>
<dbReference type="Proteomes" id="UP000289323">
    <property type="component" value="Unassembled WGS sequence"/>
</dbReference>
<dbReference type="InterPro" id="IPR058664">
    <property type="entry name" value="ARB_00930-like_C"/>
</dbReference>
<evidence type="ECO:0000313" key="5">
    <source>
        <dbReference type="EMBL" id="SPQ21410.1"/>
    </source>
</evidence>
<dbReference type="EMBL" id="OUUZ01000008">
    <property type="protein sequence ID" value="SPQ21410.1"/>
    <property type="molecule type" value="Genomic_DNA"/>
</dbReference>
<reference evidence="5 6" key="1">
    <citation type="submission" date="2018-04" db="EMBL/GenBank/DDBJ databases">
        <authorList>
            <person name="Huttner S."/>
            <person name="Dainat J."/>
        </authorList>
    </citation>
    <scope>NUCLEOTIDE SEQUENCE [LARGE SCALE GENOMIC DNA]</scope>
</reference>
<dbReference type="Pfam" id="PF26335">
    <property type="entry name" value="ARB_00930_C"/>
    <property type="match status" value="1"/>
</dbReference>
<gene>
    <name evidence="5" type="ORF">TT172_LOCUS3829</name>
</gene>
<feature type="signal peptide" evidence="2">
    <location>
        <begin position="1"/>
        <end position="22"/>
    </location>
</feature>
<dbReference type="PANTHER" id="PTHR22935">
    <property type="entry name" value="PENICILLIN-BINDING PROTEIN"/>
    <property type="match status" value="1"/>
</dbReference>
<feature type="chain" id="PRO_5018620935" evidence="2">
    <location>
        <begin position="23"/>
        <end position="654"/>
    </location>
</feature>
<dbReference type="Pfam" id="PF00144">
    <property type="entry name" value="Beta-lactamase"/>
    <property type="match status" value="1"/>
</dbReference>
<dbReference type="SUPFAM" id="SSF56601">
    <property type="entry name" value="beta-lactamase/transpeptidase-like"/>
    <property type="match status" value="1"/>
</dbReference>
<evidence type="ECO:0000256" key="1">
    <source>
        <dbReference type="SAM" id="MobiDB-lite"/>
    </source>
</evidence>
<feature type="region of interest" description="Disordered" evidence="1">
    <location>
        <begin position="453"/>
        <end position="518"/>
    </location>
</feature>
<dbReference type="Gene3D" id="3.40.710.10">
    <property type="entry name" value="DD-peptidase/beta-lactamase superfamily"/>
    <property type="match status" value="1"/>
</dbReference>
<dbReference type="InterPro" id="IPR051478">
    <property type="entry name" value="Beta-lactamase-like_AB/R"/>
</dbReference>
<evidence type="ECO:0000256" key="2">
    <source>
        <dbReference type="SAM" id="SignalP"/>
    </source>
</evidence>
<keyword evidence="2" id="KW-0732">Signal</keyword>
<dbReference type="PANTHER" id="PTHR22935:SF97">
    <property type="entry name" value="BETA-LACTAMASE-RELATED DOMAIN-CONTAINING PROTEIN"/>
    <property type="match status" value="1"/>
</dbReference>
<protein>
    <submittedName>
        <fullName evidence="5">3ad18a95-b9fd-4b33-ae6b-9af58fe0bd37</fullName>
    </submittedName>
</protein>
<sequence length="654" mass="70008">MRSFHLLLWGLVAHVPLSAARANCPLYGPLFPLPTKLLQNPTLKAVAAAVDDAFVKNIDSDNSTGSNYFSYAVEVFTGSEDQPLWSHYWTAPSLKYFNSTGVSKVDTNTVFRIGSITKIFTVLTFLATVGDGIWNDPITRHLPEIESIVWRASGGPIWTPDWESITVGSLASQMSGLIRDYALLGELSYQINLTDLYSMGFPPLPKSDYPPCGTWPTCDRAQLFTGLSKLPPSFPPFETPAYSDIGFVLLSYVAERITGKPFKTLVTDTVLRPLNLTHTFVEAPDDSLGIIPGTSRATMWGVSLAEESATGNMYASAGDLSSLGRAILRSTLLKPAVTRRWLKPVAFTSDPRALVGMPWGIRRVDLQTNQTYQFVHTFDKVGSLGAYSSLLAVIPELDIGFTVLAAGIPPAGLTTAIAEALADTYIPTLYYLARAQANATFAGHYSHASLLIPSNSTTTNNSTSTRKPPPPPYANDAAAATTTTSSSPTSRPSSTTSPSNATSTTTTLPSTPTTLNSSLTITVDPISPGLNVTSWLSNGTDMALLAVALSNNVSAAYLPLLRPSVRLYPTGLEEPIPDSDGGGRRVAFKAVFEDLSGDAVAGGDFVTDCASWVGVTGVVYASRPLDMFVFEIAPDGVVRAVVNEALRVRLVKVD</sequence>
<organism evidence="5 6">
    <name type="scientific">Thermothielavioides terrestris</name>
    <dbReference type="NCBI Taxonomy" id="2587410"/>
    <lineage>
        <taxon>Eukaryota</taxon>
        <taxon>Fungi</taxon>
        <taxon>Dikarya</taxon>
        <taxon>Ascomycota</taxon>
        <taxon>Pezizomycotina</taxon>
        <taxon>Sordariomycetes</taxon>
        <taxon>Sordariomycetidae</taxon>
        <taxon>Sordariales</taxon>
        <taxon>Chaetomiaceae</taxon>
        <taxon>Thermothielavioides</taxon>
    </lineage>
</organism>
<dbReference type="InterPro" id="IPR001466">
    <property type="entry name" value="Beta-lactam-related"/>
</dbReference>
<dbReference type="AlphaFoldDB" id="A0A3S4AMI3"/>
<name>A0A3S4AMI3_9PEZI</name>
<evidence type="ECO:0000259" key="3">
    <source>
        <dbReference type="Pfam" id="PF00144"/>
    </source>
</evidence>